<proteinExistence type="inferred from homology"/>
<dbReference type="InterPro" id="IPR008978">
    <property type="entry name" value="HSP20-like_chaperone"/>
</dbReference>
<feature type="compositionally biased region" description="Polar residues" evidence="5">
    <location>
        <begin position="419"/>
        <end position="429"/>
    </location>
</feature>
<dbReference type="CDD" id="cd06464">
    <property type="entry name" value="ACD_sHsps-like"/>
    <property type="match status" value="1"/>
</dbReference>
<feature type="compositionally biased region" description="Low complexity" evidence="5">
    <location>
        <begin position="49"/>
        <end position="64"/>
    </location>
</feature>
<reference evidence="7" key="1">
    <citation type="journal article" date="2023" name="bioRxiv">
        <title>Improved chromosome-level genome assembly for marigold (Tagetes erecta).</title>
        <authorList>
            <person name="Jiang F."/>
            <person name="Yuan L."/>
            <person name="Wang S."/>
            <person name="Wang H."/>
            <person name="Xu D."/>
            <person name="Wang A."/>
            <person name="Fan W."/>
        </authorList>
    </citation>
    <scope>NUCLEOTIDE SEQUENCE</scope>
    <source>
        <strain evidence="7">WSJ</strain>
        <tissue evidence="7">Leaf</tissue>
    </source>
</reference>
<keyword evidence="8" id="KW-1185">Reference proteome</keyword>
<dbReference type="InterPro" id="IPR044587">
    <property type="entry name" value="HSP21-like"/>
</dbReference>
<name>A0AAD8NNQ2_TARER</name>
<protein>
    <recommendedName>
        <fullName evidence="2">Small heat shock protein, chloroplastic</fullName>
    </recommendedName>
</protein>
<evidence type="ECO:0000313" key="8">
    <source>
        <dbReference type="Proteomes" id="UP001229421"/>
    </source>
</evidence>
<evidence type="ECO:0000256" key="2">
    <source>
        <dbReference type="ARBA" id="ARBA00067408"/>
    </source>
</evidence>
<dbReference type="PANTHER" id="PTHR46733:SF4">
    <property type="entry name" value="HEAT SHOCK PROTEIN 21, CHLOROPLASTIC"/>
    <property type="match status" value="1"/>
</dbReference>
<dbReference type="InterPro" id="IPR002068">
    <property type="entry name" value="A-crystallin/Hsp20_dom"/>
</dbReference>
<evidence type="ECO:0000313" key="7">
    <source>
        <dbReference type="EMBL" id="KAK1415126.1"/>
    </source>
</evidence>
<dbReference type="Pfam" id="PF00011">
    <property type="entry name" value="HSP20"/>
    <property type="match status" value="1"/>
</dbReference>
<dbReference type="EMBL" id="JAUHHV010000008">
    <property type="protein sequence ID" value="KAK1415126.1"/>
    <property type="molecule type" value="Genomic_DNA"/>
</dbReference>
<dbReference type="FunFam" id="2.60.40.790:FF:000059">
    <property type="entry name" value="26.5 kDa heat shock protein, mitochondrial"/>
    <property type="match status" value="1"/>
</dbReference>
<evidence type="ECO:0000256" key="4">
    <source>
        <dbReference type="RuleBase" id="RU003616"/>
    </source>
</evidence>
<feature type="region of interest" description="Disordered" evidence="5">
    <location>
        <begin position="372"/>
        <end position="444"/>
    </location>
</feature>
<comment type="similarity">
    <text evidence="3 4">Belongs to the small heat shock protein (HSP20) family.</text>
</comment>
<feature type="region of interest" description="Disordered" evidence="5">
    <location>
        <begin position="49"/>
        <end position="88"/>
    </location>
</feature>
<evidence type="ECO:0000256" key="1">
    <source>
        <dbReference type="ARBA" id="ARBA00023016"/>
    </source>
</evidence>
<comment type="caution">
    <text evidence="7">The sequence shown here is derived from an EMBL/GenBank/DDBJ whole genome shotgun (WGS) entry which is preliminary data.</text>
</comment>
<feature type="domain" description="SHSP" evidence="6">
    <location>
        <begin position="119"/>
        <end position="234"/>
    </location>
</feature>
<feature type="compositionally biased region" description="Basic residues" evidence="5">
    <location>
        <begin position="390"/>
        <end position="399"/>
    </location>
</feature>
<evidence type="ECO:0000259" key="6">
    <source>
        <dbReference type="PROSITE" id="PS01031"/>
    </source>
</evidence>
<dbReference type="SUPFAM" id="SSF49764">
    <property type="entry name" value="HSP20-like chaperones"/>
    <property type="match status" value="1"/>
</dbReference>
<accession>A0AAD8NNQ2</accession>
<dbReference type="PROSITE" id="PS01031">
    <property type="entry name" value="SHSP"/>
    <property type="match status" value="1"/>
</dbReference>
<dbReference type="GO" id="GO:0009408">
    <property type="term" value="P:response to heat"/>
    <property type="evidence" value="ECO:0007669"/>
    <property type="project" value="InterPro"/>
</dbReference>
<organism evidence="7 8">
    <name type="scientific">Tagetes erecta</name>
    <name type="common">African marigold</name>
    <dbReference type="NCBI Taxonomy" id="13708"/>
    <lineage>
        <taxon>Eukaryota</taxon>
        <taxon>Viridiplantae</taxon>
        <taxon>Streptophyta</taxon>
        <taxon>Embryophyta</taxon>
        <taxon>Tracheophyta</taxon>
        <taxon>Spermatophyta</taxon>
        <taxon>Magnoliopsida</taxon>
        <taxon>eudicotyledons</taxon>
        <taxon>Gunneridae</taxon>
        <taxon>Pentapetalae</taxon>
        <taxon>asterids</taxon>
        <taxon>campanulids</taxon>
        <taxon>Asterales</taxon>
        <taxon>Asteraceae</taxon>
        <taxon>Asteroideae</taxon>
        <taxon>Heliantheae alliance</taxon>
        <taxon>Tageteae</taxon>
        <taxon>Tagetes</taxon>
    </lineage>
</organism>
<evidence type="ECO:0000256" key="3">
    <source>
        <dbReference type="PROSITE-ProRule" id="PRU00285"/>
    </source>
</evidence>
<dbReference type="Proteomes" id="UP001229421">
    <property type="component" value="Unassembled WGS sequence"/>
</dbReference>
<keyword evidence="1" id="KW-0346">Stress response</keyword>
<sequence>MATTTCGMFSTPLVSNIFKVNSKSVPSPCSAYFPRNKLPVVKAQAQNDSSVDVQVSNNQNKSNNAPATATQSAVERRPSSTISPFGLLDPLSPMRTMRQMLDTIDRMFDDSIAVPMRNHSGWNIRSPWDIQDDENEIKMRFDVPGLSKEDVKVFVEDNMLVIKGEHKQDKQEHEGGDNGSWGTKSYNAYHTRINLPDNCEKDKIKADLKNGVLLISIPKMKVERKVIDVEIQMNLGACLFEYSGQLSEEAYDPITPLISPKQEALDEAEGDTTTLLIDSKLFIVRRGRKYYIKKRHTRDDRGRRTKRTNPLVPIERKRMVSPFAQGTSSENNVGDRGIDESLVFFGVIVEKLTDKSPLLPLYRTVHESSSAGRKGLFFGSHPPNCLTKRIPQRGGRRRPSQGTSQPTSNTGETWEGNPIGSQRIHSTCSRLKERRETTQMSARK</sequence>
<dbReference type="PANTHER" id="PTHR46733">
    <property type="entry name" value="26.5 KDA HEAT SHOCK PROTEIN, MITOCHONDRIAL"/>
    <property type="match status" value="1"/>
</dbReference>
<dbReference type="Gene3D" id="2.60.40.790">
    <property type="match status" value="1"/>
</dbReference>
<gene>
    <name evidence="7" type="ORF">QVD17_30897</name>
</gene>
<dbReference type="AlphaFoldDB" id="A0AAD8NNQ2"/>
<feature type="compositionally biased region" description="Polar residues" evidence="5">
    <location>
        <begin position="65"/>
        <end position="83"/>
    </location>
</feature>
<evidence type="ECO:0000256" key="5">
    <source>
        <dbReference type="SAM" id="MobiDB-lite"/>
    </source>
</evidence>